<keyword evidence="1" id="KW-0732">Signal</keyword>
<feature type="signal peptide" evidence="1">
    <location>
        <begin position="1"/>
        <end position="21"/>
    </location>
</feature>
<reference evidence="2" key="1">
    <citation type="submission" date="2021-01" db="EMBL/GenBank/DDBJ databases">
        <authorList>
            <person name="Corre E."/>
            <person name="Pelletier E."/>
            <person name="Niang G."/>
            <person name="Scheremetjew M."/>
            <person name="Finn R."/>
            <person name="Kale V."/>
            <person name="Holt S."/>
            <person name="Cochrane G."/>
            <person name="Meng A."/>
            <person name="Brown T."/>
            <person name="Cohen L."/>
        </authorList>
    </citation>
    <scope>NUCLEOTIDE SEQUENCE</scope>
    <source>
        <strain evidence="2">CCMP 410</strain>
    </source>
</reference>
<dbReference type="EMBL" id="HBGK01044863">
    <property type="protein sequence ID" value="CAD9304605.1"/>
    <property type="molecule type" value="Transcribed_RNA"/>
</dbReference>
<proteinExistence type="predicted"/>
<name>A0A7S1VPF3_9STRA</name>
<organism evidence="2">
    <name type="scientific">Grammatophora oceanica</name>
    <dbReference type="NCBI Taxonomy" id="210454"/>
    <lineage>
        <taxon>Eukaryota</taxon>
        <taxon>Sar</taxon>
        <taxon>Stramenopiles</taxon>
        <taxon>Ochrophyta</taxon>
        <taxon>Bacillariophyta</taxon>
        <taxon>Fragilariophyceae</taxon>
        <taxon>Fragilariophycidae</taxon>
        <taxon>Rhabdonematales</taxon>
        <taxon>Grammatophoraceae</taxon>
        <taxon>Grammatophora</taxon>
    </lineage>
</organism>
<gene>
    <name evidence="2" type="ORF">GOCE00092_LOCUS23599</name>
</gene>
<sequence length="245" mass="27080">MKFMMRLFILASAVLLISVNGFVPSKLSGSEARSAKSSIALQAFTKEELVQMTKNYVENPNTEVWDDDFVFRGPVIGPLVKKDLIATLGPVASNLKEAFPDLEANAFGFNADDPIEPNRVWYFVRPRGTFEGAFDHPVVGKIEPTGAKLIGPPEARSVTWTDEGKVKHQTVGYVTDRFTGDTTDGKGAVFGQYHVMGQNIDGVPGSPRLRFLQWLAEFLPGVPKSYSKKEDIPEWWTDPRLGADS</sequence>
<evidence type="ECO:0000313" key="2">
    <source>
        <dbReference type="EMBL" id="CAD9304605.1"/>
    </source>
</evidence>
<dbReference type="AlphaFoldDB" id="A0A7S1VPF3"/>
<accession>A0A7S1VPF3</accession>
<feature type="chain" id="PRO_5030808304" evidence="1">
    <location>
        <begin position="22"/>
        <end position="245"/>
    </location>
</feature>
<protein>
    <submittedName>
        <fullName evidence="2">Uncharacterized protein</fullName>
    </submittedName>
</protein>
<evidence type="ECO:0000256" key="1">
    <source>
        <dbReference type="SAM" id="SignalP"/>
    </source>
</evidence>